<dbReference type="AlphaFoldDB" id="A0A9P6VVU3"/>
<dbReference type="EMBL" id="PUHQ01000097">
    <property type="protein sequence ID" value="KAG0656453.1"/>
    <property type="molecule type" value="Genomic_DNA"/>
</dbReference>
<evidence type="ECO:0000256" key="4">
    <source>
        <dbReference type="ARBA" id="ARBA00023136"/>
    </source>
</evidence>
<keyword evidence="5" id="KW-1133">Transmembrane helix</keyword>
<comment type="subcellular location">
    <subcellularLocation>
        <location evidence="1">Mitochondrion inner membrane</location>
    </subcellularLocation>
</comment>
<accession>A0A9P6VVU3</accession>
<keyword evidence="2" id="KW-0999">Mitochondrion inner membrane</keyword>
<name>A0A9P6VVU3_RHOMI</name>
<keyword evidence="3" id="KW-0496">Mitochondrion</keyword>
<dbReference type="Proteomes" id="UP000777482">
    <property type="component" value="Unassembled WGS sequence"/>
</dbReference>
<organism evidence="6 7">
    <name type="scientific">Rhodotorula mucilaginosa</name>
    <name type="common">Yeast</name>
    <name type="synonym">Rhodotorula rubra</name>
    <dbReference type="NCBI Taxonomy" id="5537"/>
    <lineage>
        <taxon>Eukaryota</taxon>
        <taxon>Fungi</taxon>
        <taxon>Dikarya</taxon>
        <taxon>Basidiomycota</taxon>
        <taxon>Pucciniomycotina</taxon>
        <taxon>Microbotryomycetes</taxon>
        <taxon>Sporidiobolales</taxon>
        <taxon>Sporidiobolaceae</taxon>
        <taxon>Rhodotorula</taxon>
    </lineage>
</organism>
<dbReference type="Pfam" id="PF02238">
    <property type="entry name" value="COX7a"/>
    <property type="match status" value="1"/>
</dbReference>
<sequence>MLDALVYRPNTIKQRQAQFQADQRFVFQKTPRARLYMIGFMSLFTVGTAGILNGVYRMALGKKN</sequence>
<keyword evidence="7" id="KW-1185">Reference proteome</keyword>
<dbReference type="GO" id="GO:0005743">
    <property type="term" value="C:mitochondrial inner membrane"/>
    <property type="evidence" value="ECO:0007669"/>
    <property type="project" value="UniProtKB-SubCell"/>
</dbReference>
<evidence type="ECO:0000313" key="7">
    <source>
        <dbReference type="Proteomes" id="UP000777482"/>
    </source>
</evidence>
<proteinExistence type="predicted"/>
<dbReference type="OrthoDB" id="5511599at2759"/>
<gene>
    <name evidence="6" type="ORF">C6P46_007112</name>
</gene>
<protein>
    <submittedName>
        <fullName evidence="6">Uncharacterized protein</fullName>
    </submittedName>
</protein>
<comment type="caution">
    <text evidence="6">The sequence shown here is derived from an EMBL/GenBank/DDBJ whole genome shotgun (WGS) entry which is preliminary data.</text>
</comment>
<reference evidence="6 7" key="1">
    <citation type="submission" date="2020-11" db="EMBL/GenBank/DDBJ databases">
        <title>Kefir isolates.</title>
        <authorList>
            <person name="Marcisauskas S."/>
            <person name="Kim Y."/>
            <person name="Blasche S."/>
        </authorList>
    </citation>
    <scope>NUCLEOTIDE SEQUENCE [LARGE SCALE GENOMIC DNA]</scope>
    <source>
        <strain evidence="6 7">KR</strain>
    </source>
</reference>
<keyword evidence="5" id="KW-0812">Transmembrane</keyword>
<evidence type="ECO:0000256" key="2">
    <source>
        <dbReference type="ARBA" id="ARBA00022792"/>
    </source>
</evidence>
<dbReference type="InterPro" id="IPR039297">
    <property type="entry name" value="COX7a"/>
</dbReference>
<evidence type="ECO:0000256" key="1">
    <source>
        <dbReference type="ARBA" id="ARBA00004273"/>
    </source>
</evidence>
<evidence type="ECO:0000256" key="3">
    <source>
        <dbReference type="ARBA" id="ARBA00023128"/>
    </source>
</evidence>
<keyword evidence="4 5" id="KW-0472">Membrane</keyword>
<feature type="transmembrane region" description="Helical" evidence="5">
    <location>
        <begin position="35"/>
        <end position="56"/>
    </location>
</feature>
<evidence type="ECO:0000256" key="5">
    <source>
        <dbReference type="SAM" id="Phobius"/>
    </source>
</evidence>
<evidence type="ECO:0000313" key="6">
    <source>
        <dbReference type="EMBL" id="KAG0656453.1"/>
    </source>
</evidence>